<dbReference type="OrthoDB" id="10636746at2759"/>
<accession>A0A9Q1IRW0</accession>
<feature type="region of interest" description="Disordered" evidence="1">
    <location>
        <begin position="38"/>
        <end position="60"/>
    </location>
</feature>
<evidence type="ECO:0000256" key="1">
    <source>
        <dbReference type="SAM" id="MobiDB-lite"/>
    </source>
</evidence>
<evidence type="ECO:0000313" key="3">
    <source>
        <dbReference type="Proteomes" id="UP001152622"/>
    </source>
</evidence>
<feature type="compositionally biased region" description="Polar residues" evidence="1">
    <location>
        <begin position="43"/>
        <end position="52"/>
    </location>
</feature>
<reference evidence="2" key="1">
    <citation type="journal article" date="2023" name="Science">
        <title>Genome structures resolve the early diversification of teleost fishes.</title>
        <authorList>
            <person name="Parey E."/>
            <person name="Louis A."/>
            <person name="Montfort J."/>
            <person name="Bouchez O."/>
            <person name="Roques C."/>
            <person name="Iampietro C."/>
            <person name="Lluch J."/>
            <person name="Castinel A."/>
            <person name="Donnadieu C."/>
            <person name="Desvignes T."/>
            <person name="Floi Bucao C."/>
            <person name="Jouanno E."/>
            <person name="Wen M."/>
            <person name="Mejri S."/>
            <person name="Dirks R."/>
            <person name="Jansen H."/>
            <person name="Henkel C."/>
            <person name="Chen W.J."/>
            <person name="Zahm M."/>
            <person name="Cabau C."/>
            <person name="Klopp C."/>
            <person name="Thompson A.W."/>
            <person name="Robinson-Rechavi M."/>
            <person name="Braasch I."/>
            <person name="Lecointre G."/>
            <person name="Bobe J."/>
            <person name="Postlethwait J.H."/>
            <person name="Berthelot C."/>
            <person name="Roest Crollius H."/>
            <person name="Guiguen Y."/>
        </authorList>
    </citation>
    <scope>NUCLEOTIDE SEQUENCE</scope>
    <source>
        <strain evidence="2">WJC10195</strain>
    </source>
</reference>
<dbReference type="AlphaFoldDB" id="A0A9Q1IRW0"/>
<dbReference type="EMBL" id="JAINUF010000009">
    <property type="protein sequence ID" value="KAJ8349985.1"/>
    <property type="molecule type" value="Genomic_DNA"/>
</dbReference>
<protein>
    <submittedName>
        <fullName evidence="2">Uncharacterized protein</fullName>
    </submittedName>
</protein>
<evidence type="ECO:0000313" key="2">
    <source>
        <dbReference type="EMBL" id="KAJ8349985.1"/>
    </source>
</evidence>
<sequence length="111" mass="12078">MVRICSLTLALGGRVQHKQSSRSVIELWESLCDPPTRGIGSPRLSQAGTGTRTAVRPTPRHNTNRCQTLVTLLEQTPGALICARKGSQQTLEQALGPERGVSDSVLVFYQH</sequence>
<keyword evidence="3" id="KW-1185">Reference proteome</keyword>
<comment type="caution">
    <text evidence="2">The sequence shown here is derived from an EMBL/GenBank/DDBJ whole genome shotgun (WGS) entry which is preliminary data.</text>
</comment>
<dbReference type="Proteomes" id="UP001152622">
    <property type="component" value="Chromosome 9"/>
</dbReference>
<organism evidence="2 3">
    <name type="scientific">Synaphobranchus kaupii</name>
    <name type="common">Kaup's arrowtooth eel</name>
    <dbReference type="NCBI Taxonomy" id="118154"/>
    <lineage>
        <taxon>Eukaryota</taxon>
        <taxon>Metazoa</taxon>
        <taxon>Chordata</taxon>
        <taxon>Craniata</taxon>
        <taxon>Vertebrata</taxon>
        <taxon>Euteleostomi</taxon>
        <taxon>Actinopterygii</taxon>
        <taxon>Neopterygii</taxon>
        <taxon>Teleostei</taxon>
        <taxon>Anguilliformes</taxon>
        <taxon>Synaphobranchidae</taxon>
        <taxon>Synaphobranchus</taxon>
    </lineage>
</organism>
<proteinExistence type="predicted"/>
<name>A0A9Q1IRW0_SYNKA</name>
<gene>
    <name evidence="2" type="ORF">SKAU_G00251150</name>
</gene>